<accession>A0ABU6SVS5</accession>
<organism evidence="1 2">
    <name type="scientific">Stylosanthes scabra</name>
    <dbReference type="NCBI Taxonomy" id="79078"/>
    <lineage>
        <taxon>Eukaryota</taxon>
        <taxon>Viridiplantae</taxon>
        <taxon>Streptophyta</taxon>
        <taxon>Embryophyta</taxon>
        <taxon>Tracheophyta</taxon>
        <taxon>Spermatophyta</taxon>
        <taxon>Magnoliopsida</taxon>
        <taxon>eudicotyledons</taxon>
        <taxon>Gunneridae</taxon>
        <taxon>Pentapetalae</taxon>
        <taxon>rosids</taxon>
        <taxon>fabids</taxon>
        <taxon>Fabales</taxon>
        <taxon>Fabaceae</taxon>
        <taxon>Papilionoideae</taxon>
        <taxon>50 kb inversion clade</taxon>
        <taxon>dalbergioids sensu lato</taxon>
        <taxon>Dalbergieae</taxon>
        <taxon>Pterocarpus clade</taxon>
        <taxon>Stylosanthes</taxon>
    </lineage>
</organism>
<evidence type="ECO:0000313" key="2">
    <source>
        <dbReference type="Proteomes" id="UP001341840"/>
    </source>
</evidence>
<proteinExistence type="predicted"/>
<name>A0ABU6SVS5_9FABA</name>
<sequence>MFHAKFSRAMSSRQTSLFGSDGNEQLSLHRCSFCYCNCSRRYNGDGADWCRGTAHGGVLGMVQGGTGWTAQGGAVGWMENAVDTVALGAGVDIDVDDGVDIEVDNADLVGTAVLDGHVLVRVEVVVALLSVGPRPYQIMLITHL</sequence>
<keyword evidence="2" id="KW-1185">Reference proteome</keyword>
<dbReference type="Proteomes" id="UP001341840">
    <property type="component" value="Unassembled WGS sequence"/>
</dbReference>
<reference evidence="1 2" key="1">
    <citation type="journal article" date="2023" name="Plants (Basel)">
        <title>Bridging the Gap: Combining Genomics and Transcriptomics Approaches to Understand Stylosanthes scabra, an Orphan Legume from the Brazilian Caatinga.</title>
        <authorList>
            <person name="Ferreira-Neto J.R.C."/>
            <person name="da Silva M.D."/>
            <person name="Binneck E."/>
            <person name="de Melo N.F."/>
            <person name="da Silva R.H."/>
            <person name="de Melo A.L.T.M."/>
            <person name="Pandolfi V."/>
            <person name="Bustamante F.O."/>
            <person name="Brasileiro-Vidal A.C."/>
            <person name="Benko-Iseppon A.M."/>
        </authorList>
    </citation>
    <scope>NUCLEOTIDE SEQUENCE [LARGE SCALE GENOMIC DNA]</scope>
    <source>
        <tissue evidence="1">Leaves</tissue>
    </source>
</reference>
<gene>
    <name evidence="1" type="ORF">PIB30_094217</name>
</gene>
<protein>
    <submittedName>
        <fullName evidence="1">Uncharacterized protein</fullName>
    </submittedName>
</protein>
<dbReference type="EMBL" id="JASCZI010062480">
    <property type="protein sequence ID" value="MED6140541.1"/>
    <property type="molecule type" value="Genomic_DNA"/>
</dbReference>
<evidence type="ECO:0000313" key="1">
    <source>
        <dbReference type="EMBL" id="MED6140541.1"/>
    </source>
</evidence>
<comment type="caution">
    <text evidence="1">The sequence shown here is derived from an EMBL/GenBank/DDBJ whole genome shotgun (WGS) entry which is preliminary data.</text>
</comment>